<dbReference type="SMART" id="SM00342">
    <property type="entry name" value="HTH_ARAC"/>
    <property type="match status" value="1"/>
</dbReference>
<dbReference type="InterPro" id="IPR029442">
    <property type="entry name" value="GyrI-like"/>
</dbReference>
<dbReference type="PRINTS" id="PR00032">
    <property type="entry name" value="HTHARAC"/>
</dbReference>
<gene>
    <name evidence="5" type="ORF">E0I26_09290</name>
</gene>
<keyword evidence="1" id="KW-0805">Transcription regulation</keyword>
<dbReference type="InterPro" id="IPR010499">
    <property type="entry name" value="AraC_E-bd"/>
</dbReference>
<proteinExistence type="predicted"/>
<dbReference type="InterPro" id="IPR020449">
    <property type="entry name" value="Tscrpt_reg_AraC-type_HTH"/>
</dbReference>
<dbReference type="PROSITE" id="PS01124">
    <property type="entry name" value="HTH_ARAC_FAMILY_2"/>
    <property type="match status" value="1"/>
</dbReference>
<dbReference type="Gene3D" id="3.20.80.10">
    <property type="entry name" value="Regulatory factor, effector binding domain"/>
    <property type="match status" value="1"/>
</dbReference>
<keyword evidence="2" id="KW-0238">DNA-binding</keyword>
<dbReference type="AlphaFoldDB" id="A0A4V2Z9A1"/>
<evidence type="ECO:0000313" key="6">
    <source>
        <dbReference type="Proteomes" id="UP000294814"/>
    </source>
</evidence>
<dbReference type="PANTHER" id="PTHR40055:SF1">
    <property type="entry name" value="TRANSCRIPTIONAL REGULATOR YGIV-RELATED"/>
    <property type="match status" value="1"/>
</dbReference>
<dbReference type="InterPro" id="IPR011256">
    <property type="entry name" value="Reg_factor_effector_dom_sf"/>
</dbReference>
<evidence type="ECO:0000256" key="1">
    <source>
        <dbReference type="ARBA" id="ARBA00023015"/>
    </source>
</evidence>
<evidence type="ECO:0000313" key="5">
    <source>
        <dbReference type="EMBL" id="TDE43812.1"/>
    </source>
</evidence>
<dbReference type="InterPro" id="IPR050908">
    <property type="entry name" value="SmbC-like"/>
</dbReference>
<dbReference type="InterPro" id="IPR009057">
    <property type="entry name" value="Homeodomain-like_sf"/>
</dbReference>
<dbReference type="EMBL" id="SMLG01000006">
    <property type="protein sequence ID" value="TDE43812.1"/>
    <property type="molecule type" value="Genomic_DNA"/>
</dbReference>
<dbReference type="Pfam" id="PF06445">
    <property type="entry name" value="GyrI-like"/>
    <property type="match status" value="1"/>
</dbReference>
<dbReference type="SMART" id="SM00871">
    <property type="entry name" value="AraC_E_bind"/>
    <property type="match status" value="1"/>
</dbReference>
<feature type="domain" description="HTH araC/xylS-type" evidence="4">
    <location>
        <begin position="10"/>
        <end position="108"/>
    </location>
</feature>
<sequence length="274" mass="31730">MSDFNKKRIYNTRNYIETHYNQIISVDSLETISCYSYRNLQRIFYSLFNETIGAYQTRLKVENGYKKLLYSNKQISDIALEIGFADVQSFSKTFKKHFNCSPSLARNQKELLLNEGHPIQTITCVLKPEIIFIPEKAVYYSSCKTSYINPEIEILWDAILKNDFPDSNTEYYGVVADDIVITEKSKCTYDACIATSSLIKNLPTKSIFGGNYARFFHQGSYETLEETYQQIYGGWFLDNDFECSHSPVIEHYLKNEANCDNEADYLTAIFIPLL</sequence>
<comment type="caution">
    <text evidence="5">The sequence shown here is derived from an EMBL/GenBank/DDBJ whole genome shotgun (WGS) entry which is preliminary data.</text>
</comment>
<evidence type="ECO:0000259" key="4">
    <source>
        <dbReference type="PROSITE" id="PS01124"/>
    </source>
</evidence>
<keyword evidence="6" id="KW-1185">Reference proteome</keyword>
<keyword evidence="3" id="KW-0804">Transcription</keyword>
<accession>A0A4V2Z9A1</accession>
<dbReference type="SUPFAM" id="SSF46689">
    <property type="entry name" value="Homeodomain-like"/>
    <property type="match status" value="1"/>
</dbReference>
<dbReference type="OrthoDB" id="9816011at2"/>
<dbReference type="PANTHER" id="PTHR40055">
    <property type="entry name" value="TRANSCRIPTIONAL REGULATOR YGIV-RELATED"/>
    <property type="match status" value="1"/>
</dbReference>
<dbReference type="SUPFAM" id="SSF55136">
    <property type="entry name" value="Probable bacterial effector-binding domain"/>
    <property type="match status" value="1"/>
</dbReference>
<dbReference type="RefSeq" id="WP_131916214.1">
    <property type="nucleotide sequence ID" value="NZ_SMLG01000006.1"/>
</dbReference>
<evidence type="ECO:0000256" key="2">
    <source>
        <dbReference type="ARBA" id="ARBA00023125"/>
    </source>
</evidence>
<dbReference type="GO" id="GO:0003700">
    <property type="term" value="F:DNA-binding transcription factor activity"/>
    <property type="evidence" value="ECO:0007669"/>
    <property type="project" value="InterPro"/>
</dbReference>
<dbReference type="Gene3D" id="1.10.10.60">
    <property type="entry name" value="Homeodomain-like"/>
    <property type="match status" value="2"/>
</dbReference>
<protein>
    <submittedName>
        <fullName evidence="5">AraC family transcriptional regulator</fullName>
    </submittedName>
</protein>
<name>A0A4V2Z9A1_9FLAO</name>
<reference evidence="5 6" key="1">
    <citation type="submission" date="2019-03" db="EMBL/GenBank/DDBJ databases">
        <title>Novel species of Flavobacterium.</title>
        <authorList>
            <person name="Liu Q."/>
            <person name="Xin Y.-H."/>
        </authorList>
    </citation>
    <scope>NUCLEOTIDE SEQUENCE [LARGE SCALE GENOMIC DNA]</scope>
    <source>
        <strain evidence="5 6">LB3P52</strain>
    </source>
</reference>
<dbReference type="InterPro" id="IPR018060">
    <property type="entry name" value="HTH_AraC"/>
</dbReference>
<dbReference type="Proteomes" id="UP000294814">
    <property type="component" value="Unassembled WGS sequence"/>
</dbReference>
<organism evidence="5 6">
    <name type="scientific">Flavobacterium rhamnosiphilum</name>
    <dbReference type="NCBI Taxonomy" id="2541724"/>
    <lineage>
        <taxon>Bacteria</taxon>
        <taxon>Pseudomonadati</taxon>
        <taxon>Bacteroidota</taxon>
        <taxon>Flavobacteriia</taxon>
        <taxon>Flavobacteriales</taxon>
        <taxon>Flavobacteriaceae</taxon>
        <taxon>Flavobacterium</taxon>
    </lineage>
</organism>
<dbReference type="Pfam" id="PF12833">
    <property type="entry name" value="HTH_18"/>
    <property type="match status" value="1"/>
</dbReference>
<evidence type="ECO:0000256" key="3">
    <source>
        <dbReference type="ARBA" id="ARBA00023163"/>
    </source>
</evidence>
<dbReference type="GO" id="GO:0043565">
    <property type="term" value="F:sequence-specific DNA binding"/>
    <property type="evidence" value="ECO:0007669"/>
    <property type="project" value="InterPro"/>
</dbReference>